<dbReference type="SUPFAM" id="SSF50156">
    <property type="entry name" value="PDZ domain-like"/>
    <property type="match status" value="1"/>
</dbReference>
<evidence type="ECO:0000256" key="1">
    <source>
        <dbReference type="SAM" id="MobiDB-lite"/>
    </source>
</evidence>
<dbReference type="CDD" id="cd00136">
    <property type="entry name" value="PDZ_canonical"/>
    <property type="match status" value="1"/>
</dbReference>
<dbReference type="Proteomes" id="UP000007110">
    <property type="component" value="Unassembled WGS sequence"/>
</dbReference>
<dbReference type="InterPro" id="IPR001478">
    <property type="entry name" value="PDZ"/>
</dbReference>
<dbReference type="InterPro" id="IPR011029">
    <property type="entry name" value="DEATH-like_dom_sf"/>
</dbReference>
<feature type="domain" description="Death" evidence="2">
    <location>
        <begin position="1048"/>
        <end position="1109"/>
    </location>
</feature>
<dbReference type="InterPro" id="IPR036034">
    <property type="entry name" value="PDZ_sf"/>
</dbReference>
<dbReference type="GeneID" id="100890104"/>
<dbReference type="OMA" id="LANDCEM"/>
<reference evidence="4" key="2">
    <citation type="submission" date="2021-01" db="UniProtKB">
        <authorList>
            <consortium name="EnsemblMetazoa"/>
        </authorList>
    </citation>
    <scope>IDENTIFICATION</scope>
</reference>
<evidence type="ECO:0000313" key="4">
    <source>
        <dbReference type="EnsemblMetazoa" id="XP_030828250"/>
    </source>
</evidence>
<evidence type="ECO:0000259" key="3">
    <source>
        <dbReference type="PROSITE" id="PS50106"/>
    </source>
</evidence>
<dbReference type="Gene3D" id="1.10.533.10">
    <property type="entry name" value="Death Domain, Fas"/>
    <property type="match status" value="1"/>
</dbReference>
<protein>
    <recommendedName>
        <fullName evidence="6">PDZ domain-containing protein</fullName>
    </recommendedName>
</protein>
<dbReference type="Gene3D" id="2.30.42.10">
    <property type="match status" value="1"/>
</dbReference>
<feature type="region of interest" description="Disordered" evidence="1">
    <location>
        <begin position="94"/>
        <end position="157"/>
    </location>
</feature>
<dbReference type="InterPro" id="IPR000488">
    <property type="entry name" value="Death_dom"/>
</dbReference>
<reference evidence="5" key="1">
    <citation type="submission" date="2015-02" db="EMBL/GenBank/DDBJ databases">
        <title>Genome sequencing for Strongylocentrotus purpuratus.</title>
        <authorList>
            <person name="Murali S."/>
            <person name="Liu Y."/>
            <person name="Vee V."/>
            <person name="English A."/>
            <person name="Wang M."/>
            <person name="Skinner E."/>
            <person name="Han Y."/>
            <person name="Muzny D.M."/>
            <person name="Worley K.C."/>
            <person name="Gibbs R.A."/>
        </authorList>
    </citation>
    <scope>NUCLEOTIDE SEQUENCE</scope>
</reference>
<accession>A0A7M7SSN3</accession>
<feature type="compositionally biased region" description="Basic and acidic residues" evidence="1">
    <location>
        <begin position="139"/>
        <end position="150"/>
    </location>
</feature>
<keyword evidence="5" id="KW-1185">Reference proteome</keyword>
<evidence type="ECO:0008006" key="6">
    <source>
        <dbReference type="Google" id="ProtNLM"/>
    </source>
</evidence>
<dbReference type="KEGG" id="spu:100890104"/>
<dbReference type="PROSITE" id="PS50106">
    <property type="entry name" value="PDZ"/>
    <property type="match status" value="1"/>
</dbReference>
<feature type="domain" description="PDZ" evidence="3">
    <location>
        <begin position="244"/>
        <end position="314"/>
    </location>
</feature>
<feature type="compositionally biased region" description="Polar residues" evidence="1">
    <location>
        <begin position="125"/>
        <end position="136"/>
    </location>
</feature>
<dbReference type="InParanoid" id="A0A7M7SSN3"/>
<evidence type="ECO:0000313" key="5">
    <source>
        <dbReference type="Proteomes" id="UP000007110"/>
    </source>
</evidence>
<dbReference type="AlphaFoldDB" id="A0A7M7SSN3"/>
<name>A0A7M7SSN3_STRPU</name>
<dbReference type="Pfam" id="PF00531">
    <property type="entry name" value="Death"/>
    <property type="match status" value="1"/>
</dbReference>
<dbReference type="EnsemblMetazoa" id="XM_030972390">
    <property type="protein sequence ID" value="XP_030828250"/>
    <property type="gene ID" value="LOC100890104"/>
</dbReference>
<dbReference type="OrthoDB" id="10061577at2759"/>
<proteinExistence type="predicted"/>
<dbReference type="GO" id="GO:0007165">
    <property type="term" value="P:signal transduction"/>
    <property type="evidence" value="ECO:0007669"/>
    <property type="project" value="InterPro"/>
</dbReference>
<dbReference type="SUPFAM" id="SSF47986">
    <property type="entry name" value="DEATH domain"/>
    <property type="match status" value="1"/>
</dbReference>
<organism evidence="4 5">
    <name type="scientific">Strongylocentrotus purpuratus</name>
    <name type="common">Purple sea urchin</name>
    <dbReference type="NCBI Taxonomy" id="7668"/>
    <lineage>
        <taxon>Eukaryota</taxon>
        <taxon>Metazoa</taxon>
        <taxon>Echinodermata</taxon>
        <taxon>Eleutherozoa</taxon>
        <taxon>Echinozoa</taxon>
        <taxon>Echinoidea</taxon>
        <taxon>Euechinoidea</taxon>
        <taxon>Echinacea</taxon>
        <taxon>Camarodonta</taxon>
        <taxon>Echinidea</taxon>
        <taxon>Strongylocentrotidae</taxon>
        <taxon>Strongylocentrotus</taxon>
    </lineage>
</organism>
<dbReference type="RefSeq" id="XP_030828250.1">
    <property type="nucleotide sequence ID" value="XM_030972390.1"/>
</dbReference>
<dbReference type="PROSITE" id="PS50017">
    <property type="entry name" value="DEATH_DOMAIN"/>
    <property type="match status" value="1"/>
</dbReference>
<evidence type="ECO:0000259" key="2">
    <source>
        <dbReference type="PROSITE" id="PS50017"/>
    </source>
</evidence>
<dbReference type="Pfam" id="PF00595">
    <property type="entry name" value="PDZ"/>
    <property type="match status" value="1"/>
</dbReference>
<sequence>MEGIPPADLGKLVNAQQIGAGFRTAIHTPRPTIHTLGQQPNLRVDRMECNNNLKSTGQENGGYYKQGICSESGFDSRKEDVPGLECPNHERWFHFEQEEPPKQARVNCKSNGGSMKEKSSGFMGNMSSDGCSSEESLQTDDKDRTKEDRSSSSSLSCANSAYSSSASTDNHSLPAQSDLSTASTMMCPQPLFDCNPSLLSSLPPQPLRPDSTGLISLKEKSRKTNLLKNAFYYPDTIIWSDTKKCVVQWNKEGKLGFTIKNKKGQDGSEVYAMVTSFIGPSAKSSGLELGDRVLSINGTPIHQQAAAGISASEVFKKQSRDSPVSIIIQRPQSTRVRSIANSVKSSLKTVSRQGSFRDTFENDDRPMMRLPDLRLVIMGSNSENVAEQLVGSEIWSGRQDGPISERCCVKIQKKDRVFEYLSCKSHQVMDVLKSLENQKDCHNGSNSIHGSLAVPECVVLEVVVVKDSRFADYCNQLVMTSHSMYIVEFDGQSFLQDTEKHVRELQGKLNKIRTYAGSESPVYLTSSWQHLYADTLESVKNIGTQLQQRFEEAFGGQLQYHENCPCFMLSRASSSQVPPCSQCQHLDGRVDLTVRQDQVASSVVKFCSQSSTSTTTSSSSVLSSLNSCSTCFSDCGPEACLNLLREHLSRNVFEQRFLTRKNYPQKFLSFRDIVIGLRDQKQKCIMTSGIKKECGVSDSEELTSLLEYLHRQGVIILSANEKDEPHRSFVALNPEDLVHTCQRLLQVPDVSHQDQSLRQHWNELKTKSVLTQPLLTHLLGMESDAACITACLQQLNLIHDYSALPPGSCHFSCDSPRTGRRSSQQAQYLLPYHINNLVSRGSTSCRDLSSERILLADFKGYSPHGLFSKLAIELGGVASERDGTFELISETSWNFNMGGNYTVYMRDDPSRCMVKFIIVCNKGFLLQNVLIAIHTAILKVTRSNDCFSLGPPCPMDHRCKFQREMGSLAFPHIIDLSKESGERPLWCGDEDVRKFKNVRQWIVSQGKQKRTALKSSGMILHKDTTYAHLPSDLIQLVCNKMNLSNSRGRDWRGLAGQLGYSTSDLKLFEEALSPHQYYYDPCSHLLEDWGKSGNATLGNLISNLEQPNLNRQDVILEIKTKWKIVDN</sequence>